<dbReference type="Pfam" id="PF13302">
    <property type="entry name" value="Acetyltransf_3"/>
    <property type="match status" value="1"/>
</dbReference>
<dbReference type="RefSeq" id="WP_079546572.1">
    <property type="nucleotide sequence ID" value="NZ_CP117826.1"/>
</dbReference>
<dbReference type="SUPFAM" id="SSF55729">
    <property type="entry name" value="Acyl-CoA N-acyltransferases (Nat)"/>
    <property type="match status" value="1"/>
</dbReference>
<proteinExistence type="predicted"/>
<evidence type="ECO:0000313" key="2">
    <source>
        <dbReference type="EMBL" id="XCC61284.1"/>
    </source>
</evidence>
<feature type="domain" description="N-acetyltransferase" evidence="1">
    <location>
        <begin position="6"/>
        <end position="127"/>
    </location>
</feature>
<dbReference type="Gene3D" id="3.40.630.30">
    <property type="match status" value="1"/>
</dbReference>
<dbReference type="AlphaFoldDB" id="A0AAU8A6I1"/>
<gene>
    <name evidence="2" type="ORF">PUP29_07005</name>
</gene>
<reference evidence="2" key="1">
    <citation type="submission" date="2023-02" db="EMBL/GenBank/DDBJ databases">
        <title>Gut commensal Christensenella minuta modulates host metabolism via a new class of secondary bile acids.</title>
        <authorList>
            <person name="Liu C."/>
        </authorList>
    </citation>
    <scope>NUCLEOTIDE SEQUENCE</scope>
    <source>
        <strain evidence="2">CA70</strain>
    </source>
</reference>
<name>A0AAU8A6I1_9FIRM</name>
<sequence>MISCTPIAREEIGLLSEWMADESAREFLACDTQASLAGQFRWIGERRNEPFTTHWLIRRNKAPIGVLALVGINLENKRCGWSYYLHDPADDSDELSLLLERSVYHHAFGALGLNKVTFSAFPENACAARRRTASGCIQEGVLIDHVLIDGKFHDLSLQCMTARMWRRACPDNNCELIELG</sequence>
<dbReference type="EMBL" id="CP117826">
    <property type="protein sequence ID" value="XCC61284.1"/>
    <property type="molecule type" value="Genomic_DNA"/>
</dbReference>
<evidence type="ECO:0000259" key="1">
    <source>
        <dbReference type="Pfam" id="PF13302"/>
    </source>
</evidence>
<accession>A0AAU8A6I1</accession>
<dbReference type="InterPro" id="IPR016181">
    <property type="entry name" value="Acyl_CoA_acyltransferase"/>
</dbReference>
<organism evidence="2">
    <name type="scientific">Christensenella massiliensis</name>
    <dbReference type="NCBI Taxonomy" id="1805714"/>
    <lineage>
        <taxon>Bacteria</taxon>
        <taxon>Bacillati</taxon>
        <taxon>Bacillota</taxon>
        <taxon>Clostridia</taxon>
        <taxon>Christensenellales</taxon>
        <taxon>Christensenellaceae</taxon>
        <taxon>Christensenella</taxon>
    </lineage>
</organism>
<protein>
    <recommendedName>
        <fullName evidence="1">N-acetyltransferase domain-containing protein</fullName>
    </recommendedName>
</protein>
<dbReference type="InterPro" id="IPR000182">
    <property type="entry name" value="GNAT_dom"/>
</dbReference>
<dbReference type="GO" id="GO:0016747">
    <property type="term" value="F:acyltransferase activity, transferring groups other than amino-acyl groups"/>
    <property type="evidence" value="ECO:0007669"/>
    <property type="project" value="InterPro"/>
</dbReference>